<reference evidence="1 2" key="1">
    <citation type="submission" date="2016-11" db="EMBL/GenBank/DDBJ databases">
        <authorList>
            <person name="Jaros S."/>
            <person name="Januszkiewicz K."/>
            <person name="Wedrychowicz H."/>
        </authorList>
    </citation>
    <scope>NUCLEOTIDE SEQUENCE [LARGE SCALE GENOMIC DNA]</scope>
    <source>
        <strain evidence="1 2">DSM 27063</strain>
    </source>
</reference>
<dbReference type="RefSeq" id="WP_073174021.1">
    <property type="nucleotide sequence ID" value="NZ_FQZE01000058.1"/>
</dbReference>
<proteinExistence type="predicted"/>
<sequence>MILVFLNFIHFSKLKTFYYFLIIYFFLVACNSKNDWTSEIKSTEDFINAFPKEYRIKPEIYIDDSINLITPVSIHLVGDILLVNNAFLGNKYFFSVFDLKSKKYFGEFLKRGKGPHEYLRIGGVENSMDSLMILDYYKKRLCYFSQESVRRLNNKPDICYPIQSAKNDGNIMQMFKFRNMLIGTGAFVDGRFGLFSRKGVLFKKFGEYPYFNFKDTLSVDHMGSLFGIKCSFCSNMDNTQLAFTSEYSINLYYYNYESDIFSDYFCVQWGSPAIADVGYKKGKPFVAKWIEESYATAGDLVSVGKYIIFPFSGLSKIDIARYGITDYYKYLLVMDWEGNPVVRFSLDKAIKGSLIKDNSEEYLYSIHTSNSSGFRQIMRFDIENLLNIIEQNENK</sequence>
<dbReference type="Pfam" id="PF15869">
    <property type="entry name" value="TolB_like"/>
    <property type="match status" value="1"/>
</dbReference>
<dbReference type="EMBL" id="FQZE01000058">
    <property type="protein sequence ID" value="SHK06194.1"/>
    <property type="molecule type" value="Genomic_DNA"/>
</dbReference>
<organism evidence="1 2">
    <name type="scientific">Tangfeifania diversioriginum</name>
    <dbReference type="NCBI Taxonomy" id="1168035"/>
    <lineage>
        <taxon>Bacteria</taxon>
        <taxon>Pseudomonadati</taxon>
        <taxon>Bacteroidota</taxon>
        <taxon>Bacteroidia</taxon>
        <taxon>Marinilabiliales</taxon>
        <taxon>Prolixibacteraceae</taxon>
        <taxon>Tangfeifania</taxon>
    </lineage>
</organism>
<dbReference type="Proteomes" id="UP000184050">
    <property type="component" value="Unassembled WGS sequence"/>
</dbReference>
<dbReference type="OrthoDB" id="1028738at2"/>
<keyword evidence="2" id="KW-1185">Reference proteome</keyword>
<dbReference type="AlphaFoldDB" id="A0A1M6PE54"/>
<accession>A0A1M6PE54</accession>
<protein>
    <submittedName>
        <fullName evidence="1">TolB-like 6-blade propeller-like</fullName>
    </submittedName>
</protein>
<evidence type="ECO:0000313" key="1">
    <source>
        <dbReference type="EMBL" id="SHK06194.1"/>
    </source>
</evidence>
<gene>
    <name evidence="1" type="ORF">SAMN05444280_1585</name>
</gene>
<name>A0A1M6PE54_9BACT</name>
<evidence type="ECO:0000313" key="2">
    <source>
        <dbReference type="Proteomes" id="UP000184050"/>
    </source>
</evidence>